<evidence type="ECO:0000256" key="1">
    <source>
        <dbReference type="SAM" id="Phobius"/>
    </source>
</evidence>
<accession>A0A494VJQ7</accession>
<protein>
    <recommendedName>
        <fullName evidence="4">Yip1 domain-containing protein</fullName>
    </recommendedName>
</protein>
<dbReference type="AlphaFoldDB" id="A0A494VJQ7"/>
<name>A0A494VJQ7_9SPHI</name>
<keyword evidence="1" id="KW-0472">Membrane</keyword>
<feature type="transmembrane region" description="Helical" evidence="1">
    <location>
        <begin position="66"/>
        <end position="87"/>
    </location>
</feature>
<keyword evidence="1" id="KW-0812">Transmembrane</keyword>
<evidence type="ECO:0000313" key="2">
    <source>
        <dbReference type="EMBL" id="AYL95307.1"/>
    </source>
</evidence>
<keyword evidence="1" id="KW-1133">Transmembrane helix</keyword>
<feature type="transmembrane region" description="Helical" evidence="1">
    <location>
        <begin position="191"/>
        <end position="209"/>
    </location>
</feature>
<dbReference type="RefSeq" id="WP_119409010.1">
    <property type="nucleotide sequence ID" value="NZ_CP032869.1"/>
</dbReference>
<proteinExistence type="predicted"/>
<dbReference type="Proteomes" id="UP000270046">
    <property type="component" value="Chromosome"/>
</dbReference>
<feature type="transmembrane region" description="Helical" evidence="1">
    <location>
        <begin position="161"/>
        <end position="179"/>
    </location>
</feature>
<dbReference type="KEGG" id="muh:HYN43_008355"/>
<reference evidence="2 3" key="1">
    <citation type="submission" date="2018-10" db="EMBL/GenBank/DDBJ databases">
        <title>Genome sequencing of Mucilaginibacter sp. HYN0043.</title>
        <authorList>
            <person name="Kim M."/>
            <person name="Yi H."/>
        </authorList>
    </citation>
    <scope>NUCLEOTIDE SEQUENCE [LARGE SCALE GENOMIC DNA]</scope>
    <source>
        <strain evidence="2 3">HYN0043</strain>
    </source>
</reference>
<gene>
    <name evidence="2" type="ORF">HYN43_008355</name>
</gene>
<evidence type="ECO:0008006" key="4">
    <source>
        <dbReference type="Google" id="ProtNLM"/>
    </source>
</evidence>
<sequence length="213" mass="24308">MNSIAKSSIFYFSVLLALTYVLIALTNYYILTPDFYQRSGSALSGIPGGEIIVYENMKKWIYFSEAIYLLIKLFALSLIFYTALFLSGKTVTLAAIFKIIVLSEYIFLVPALIKIIWFYFYYHDPTLADWHKTYVLSALSMFDAVPGDWYYALQTLNVFEVVYWFILGFGISTVTGMSYDASLKIVVSSYLPALFIWVCLVTFVSLMFFPGTA</sequence>
<keyword evidence="3" id="KW-1185">Reference proteome</keyword>
<feature type="transmembrane region" description="Helical" evidence="1">
    <location>
        <begin position="9"/>
        <end position="31"/>
    </location>
</feature>
<dbReference type="EMBL" id="CP032869">
    <property type="protein sequence ID" value="AYL95307.1"/>
    <property type="molecule type" value="Genomic_DNA"/>
</dbReference>
<organism evidence="2 3">
    <name type="scientific">Mucilaginibacter celer</name>
    <dbReference type="NCBI Taxonomy" id="2305508"/>
    <lineage>
        <taxon>Bacteria</taxon>
        <taxon>Pseudomonadati</taxon>
        <taxon>Bacteroidota</taxon>
        <taxon>Sphingobacteriia</taxon>
        <taxon>Sphingobacteriales</taxon>
        <taxon>Sphingobacteriaceae</taxon>
        <taxon>Mucilaginibacter</taxon>
    </lineage>
</organism>
<feature type="transmembrane region" description="Helical" evidence="1">
    <location>
        <begin position="99"/>
        <end position="122"/>
    </location>
</feature>
<evidence type="ECO:0000313" key="3">
    <source>
        <dbReference type="Proteomes" id="UP000270046"/>
    </source>
</evidence>
<dbReference type="OrthoDB" id="825516at2"/>